<evidence type="ECO:0000256" key="3">
    <source>
        <dbReference type="ARBA" id="ARBA00023163"/>
    </source>
</evidence>
<sequence>MFGTIRYDKNTDSREHVELQRADGIEARGYTPIACDRCRSRKLKCSGDKGGCGRCRTASVACTYRDVLSIKDSRRMSKRVCTSNNQLPTPSPRHTSSRSQPQPLSTEVDQERPQSTSDSEPLNWLSSSSSEAFTESPNTWVSSFLPMQPTFSAMIDDHATRGHDISCGLSGVPESNDPSSTDVENIFDAVLDTETTYHHTNVPPQPARLNQNTQERRAGRASLPGGNLPSAVGTDQGISSKCECLSDVARFLDDIGVESTEARADMLLVCVSRGMRICGEALRCSDCSVRGDNGMFLAVVLQQLVTLTRTASDKLLAWTCENRNCQGSAADIHSPTIWLDQYRIEMPDLKVPLIRHVALLHLFSLRDLSNGIKDKVRPNSLAGHLITDCESNIVDALQMVQDKASNAMPMASAF</sequence>
<protein>
    <recommendedName>
        <fullName evidence="6">Zn(2)-C6 fungal-type domain-containing protein</fullName>
    </recommendedName>
</protein>
<dbReference type="InterPro" id="IPR036864">
    <property type="entry name" value="Zn2-C6_fun-type_DNA-bd_sf"/>
</dbReference>
<dbReference type="PROSITE" id="PS50048">
    <property type="entry name" value="ZN2_CY6_FUNGAL_2"/>
    <property type="match status" value="1"/>
</dbReference>
<dbReference type="InterPro" id="IPR050797">
    <property type="entry name" value="Carb_Metab_Trans_Reg"/>
</dbReference>
<keyword evidence="1" id="KW-0805">Transcription regulation</keyword>
<dbReference type="Proteomes" id="UP000326877">
    <property type="component" value="Unassembled WGS sequence"/>
</dbReference>
<accession>A0A5N7BR56</accession>
<evidence type="ECO:0000313" key="7">
    <source>
        <dbReference type="EMBL" id="KAE8384259.1"/>
    </source>
</evidence>
<dbReference type="SUPFAM" id="SSF57701">
    <property type="entry name" value="Zn2/Cys6 DNA-binding domain"/>
    <property type="match status" value="1"/>
</dbReference>
<dbReference type="Gene3D" id="4.10.240.10">
    <property type="entry name" value="Zn(2)-C6 fungal-type DNA-binding domain"/>
    <property type="match status" value="1"/>
</dbReference>
<dbReference type="PANTHER" id="PTHR31668">
    <property type="entry name" value="GLUCOSE TRANSPORT TRANSCRIPTION REGULATOR RGT1-RELATED-RELATED"/>
    <property type="match status" value="1"/>
</dbReference>
<reference evidence="7" key="1">
    <citation type="submission" date="2019-04" db="EMBL/GenBank/DDBJ databases">
        <title>Friends and foes A comparative genomics studyof 23 Aspergillus species from section Flavi.</title>
        <authorList>
            <consortium name="DOE Joint Genome Institute"/>
            <person name="Kjaerbolling I."/>
            <person name="Vesth T."/>
            <person name="Frisvad J.C."/>
            <person name="Nybo J.L."/>
            <person name="Theobald S."/>
            <person name="Kildgaard S."/>
            <person name="Isbrandt T."/>
            <person name="Kuo A."/>
            <person name="Sato A."/>
            <person name="Lyhne E.K."/>
            <person name="Kogle M.E."/>
            <person name="Wiebenga A."/>
            <person name="Kun R.S."/>
            <person name="Lubbers R.J."/>
            <person name="Makela M.R."/>
            <person name="Barry K."/>
            <person name="Chovatia M."/>
            <person name="Clum A."/>
            <person name="Daum C."/>
            <person name="Haridas S."/>
            <person name="He G."/>
            <person name="LaButti K."/>
            <person name="Lipzen A."/>
            <person name="Mondo S."/>
            <person name="Riley R."/>
            <person name="Salamov A."/>
            <person name="Simmons B.A."/>
            <person name="Magnuson J.K."/>
            <person name="Henrissat B."/>
            <person name="Mortensen U.H."/>
            <person name="Larsen T.O."/>
            <person name="Devries R.P."/>
            <person name="Grigoriev I.V."/>
            <person name="Machida M."/>
            <person name="Baker S.E."/>
            <person name="Andersen M.R."/>
        </authorList>
    </citation>
    <scope>NUCLEOTIDE SEQUENCE [LARGE SCALE GENOMIC DNA]</scope>
    <source>
        <strain evidence="7">IBT 14317</strain>
    </source>
</reference>
<feature type="region of interest" description="Disordered" evidence="5">
    <location>
        <begin position="75"/>
        <end position="130"/>
    </location>
</feature>
<dbReference type="CDD" id="cd00067">
    <property type="entry name" value="GAL4"/>
    <property type="match status" value="1"/>
</dbReference>
<feature type="region of interest" description="Disordered" evidence="5">
    <location>
        <begin position="197"/>
        <end position="231"/>
    </location>
</feature>
<evidence type="ECO:0000259" key="6">
    <source>
        <dbReference type="PROSITE" id="PS50048"/>
    </source>
</evidence>
<dbReference type="Pfam" id="PF00172">
    <property type="entry name" value="Zn_clus"/>
    <property type="match status" value="1"/>
</dbReference>
<feature type="domain" description="Zn(2)-C6 fungal-type" evidence="6">
    <location>
        <begin position="34"/>
        <end position="64"/>
    </location>
</feature>
<dbReference type="GO" id="GO:0003677">
    <property type="term" value="F:DNA binding"/>
    <property type="evidence" value="ECO:0007669"/>
    <property type="project" value="UniProtKB-KW"/>
</dbReference>
<dbReference type="PROSITE" id="PS00463">
    <property type="entry name" value="ZN2_CY6_FUNGAL_1"/>
    <property type="match status" value="1"/>
</dbReference>
<keyword evidence="4" id="KW-0539">Nucleus</keyword>
<dbReference type="GO" id="GO:0005634">
    <property type="term" value="C:nucleus"/>
    <property type="evidence" value="ECO:0007669"/>
    <property type="project" value="TreeGrafter"/>
</dbReference>
<evidence type="ECO:0000256" key="1">
    <source>
        <dbReference type="ARBA" id="ARBA00023015"/>
    </source>
</evidence>
<dbReference type="AlphaFoldDB" id="A0A5N7BR56"/>
<dbReference type="EMBL" id="ML735387">
    <property type="protein sequence ID" value="KAE8384259.1"/>
    <property type="molecule type" value="Genomic_DNA"/>
</dbReference>
<proteinExistence type="predicted"/>
<dbReference type="GO" id="GO:0001080">
    <property type="term" value="P:nitrogen catabolite activation of transcription from RNA polymerase II promoter"/>
    <property type="evidence" value="ECO:0007669"/>
    <property type="project" value="TreeGrafter"/>
</dbReference>
<dbReference type="SMART" id="SM00066">
    <property type="entry name" value="GAL4"/>
    <property type="match status" value="1"/>
</dbReference>
<dbReference type="GO" id="GO:0000981">
    <property type="term" value="F:DNA-binding transcription factor activity, RNA polymerase II-specific"/>
    <property type="evidence" value="ECO:0007669"/>
    <property type="project" value="InterPro"/>
</dbReference>
<feature type="compositionally biased region" description="Low complexity" evidence="5">
    <location>
        <begin position="92"/>
        <end position="103"/>
    </location>
</feature>
<keyword evidence="2" id="KW-0238">DNA-binding</keyword>
<organism evidence="7">
    <name type="scientific">Petromyces alliaceus</name>
    <name type="common">Aspergillus alliaceus</name>
    <dbReference type="NCBI Taxonomy" id="209559"/>
    <lineage>
        <taxon>Eukaryota</taxon>
        <taxon>Fungi</taxon>
        <taxon>Dikarya</taxon>
        <taxon>Ascomycota</taxon>
        <taxon>Pezizomycotina</taxon>
        <taxon>Eurotiomycetes</taxon>
        <taxon>Eurotiomycetidae</taxon>
        <taxon>Eurotiales</taxon>
        <taxon>Aspergillaceae</taxon>
        <taxon>Aspergillus</taxon>
        <taxon>Aspergillus subgen. Circumdati</taxon>
    </lineage>
</organism>
<evidence type="ECO:0000256" key="2">
    <source>
        <dbReference type="ARBA" id="ARBA00023125"/>
    </source>
</evidence>
<name>A0A5N7BR56_PETAA</name>
<dbReference type="GO" id="GO:0008270">
    <property type="term" value="F:zinc ion binding"/>
    <property type="evidence" value="ECO:0007669"/>
    <property type="project" value="InterPro"/>
</dbReference>
<gene>
    <name evidence="7" type="ORF">BDV23DRAFT_40771</name>
</gene>
<dbReference type="PANTHER" id="PTHR31668:SF4">
    <property type="entry name" value="TRANSCRIPTIONAL ACTIVATOR PROTEIN DAL81"/>
    <property type="match status" value="1"/>
</dbReference>
<keyword evidence="3" id="KW-0804">Transcription</keyword>
<dbReference type="OrthoDB" id="4356994at2759"/>
<evidence type="ECO:0000256" key="4">
    <source>
        <dbReference type="ARBA" id="ARBA00023242"/>
    </source>
</evidence>
<evidence type="ECO:0000256" key="5">
    <source>
        <dbReference type="SAM" id="MobiDB-lite"/>
    </source>
</evidence>
<dbReference type="InterPro" id="IPR001138">
    <property type="entry name" value="Zn2Cys6_DnaBD"/>
</dbReference>